<dbReference type="EMBL" id="JABSWW010000001">
    <property type="protein sequence ID" value="NRT88861.1"/>
    <property type="molecule type" value="Genomic_DNA"/>
</dbReference>
<dbReference type="SUPFAM" id="SSF52980">
    <property type="entry name" value="Restriction endonuclease-like"/>
    <property type="match status" value="1"/>
</dbReference>
<proteinExistence type="predicted"/>
<dbReference type="Pfam" id="PF04471">
    <property type="entry name" value="Mrr_cat"/>
    <property type="match status" value="1"/>
</dbReference>
<name>A0AAX0B0Y8_CLOBE</name>
<dbReference type="RefSeq" id="WP_173710989.1">
    <property type="nucleotide sequence ID" value="NZ_JABSWW010000001.1"/>
</dbReference>
<reference evidence="2" key="1">
    <citation type="submission" date="2020-05" db="EMBL/GenBank/DDBJ databases">
        <authorList>
            <person name="Brown S."/>
            <person name="Huntemann M."/>
            <person name="Clum A."/>
            <person name="Spunde A."/>
            <person name="Palaniappan K."/>
            <person name="Ritter S."/>
            <person name="Mikhailova N."/>
            <person name="Chen I.-M."/>
            <person name="Stamatis D."/>
            <person name="Reddy T."/>
            <person name="O'Malley R."/>
            <person name="Daum C."/>
            <person name="Shapiro N."/>
            <person name="Ivanova N."/>
            <person name="Kyrpides N."/>
            <person name="Woyke T."/>
        </authorList>
    </citation>
    <scope>NUCLEOTIDE SEQUENCE</scope>
    <source>
        <strain evidence="2">DJ080</strain>
    </source>
</reference>
<gene>
    <name evidence="2" type="ORF">B0H41_002540</name>
</gene>
<dbReference type="GO" id="GO:0003677">
    <property type="term" value="F:DNA binding"/>
    <property type="evidence" value="ECO:0007669"/>
    <property type="project" value="InterPro"/>
</dbReference>
<dbReference type="GO" id="GO:0009307">
    <property type="term" value="P:DNA restriction-modification system"/>
    <property type="evidence" value="ECO:0007669"/>
    <property type="project" value="InterPro"/>
</dbReference>
<evidence type="ECO:0000259" key="1">
    <source>
        <dbReference type="Pfam" id="PF04471"/>
    </source>
</evidence>
<dbReference type="InterPro" id="IPR011335">
    <property type="entry name" value="Restrct_endonuc-II-like"/>
</dbReference>
<protein>
    <recommendedName>
        <fullName evidence="1">Restriction endonuclease type IV Mrr domain-containing protein</fullName>
    </recommendedName>
</protein>
<dbReference type="AlphaFoldDB" id="A0AAX0B0Y8"/>
<dbReference type="GO" id="GO:0004519">
    <property type="term" value="F:endonuclease activity"/>
    <property type="evidence" value="ECO:0007669"/>
    <property type="project" value="InterPro"/>
</dbReference>
<dbReference type="InterPro" id="IPR007560">
    <property type="entry name" value="Restrct_endonuc_IV_Mrr"/>
</dbReference>
<evidence type="ECO:0000313" key="3">
    <source>
        <dbReference type="Proteomes" id="UP001193748"/>
    </source>
</evidence>
<sequence>MSQKISKNNIKNIAKYIFYNCKYENIEILEYLIIEIYSISKMCNLEVELIENYLIDRMSVYYKELIDILKHIISSNNIKSCIYILDEAPFFYVCINVDYVQDLLDKSYYKKLECILKNKNDSEKGYYYQDLVLIFMEDFKIQCMHRGKSNDGGIDLIGNEKNTILDGYLELIINLYGQIKCYMYEVKPFEIKQFIKDCIYRSIENGEVLYNLSKKLFFINHKGFTDAAKEFCNIHNIIFLDSEDLIRIAINNKASNFLFEIDNEYRKLNGNSINKQ</sequence>
<dbReference type="InterPro" id="IPR011856">
    <property type="entry name" value="tRNA_endonuc-like_dom_sf"/>
</dbReference>
<evidence type="ECO:0000313" key="2">
    <source>
        <dbReference type="EMBL" id="NRT88861.1"/>
    </source>
</evidence>
<accession>A0AAX0B0Y8</accession>
<dbReference type="Gene3D" id="3.40.1350.10">
    <property type="match status" value="1"/>
</dbReference>
<comment type="caution">
    <text evidence="2">The sequence shown here is derived from an EMBL/GenBank/DDBJ whole genome shotgun (WGS) entry which is preliminary data.</text>
</comment>
<organism evidence="2 3">
    <name type="scientific">Clostridium beijerinckii</name>
    <name type="common">Clostridium MP</name>
    <dbReference type="NCBI Taxonomy" id="1520"/>
    <lineage>
        <taxon>Bacteria</taxon>
        <taxon>Bacillati</taxon>
        <taxon>Bacillota</taxon>
        <taxon>Clostridia</taxon>
        <taxon>Eubacteriales</taxon>
        <taxon>Clostridiaceae</taxon>
        <taxon>Clostridium</taxon>
    </lineage>
</organism>
<dbReference type="Proteomes" id="UP001193748">
    <property type="component" value="Unassembled WGS sequence"/>
</dbReference>
<feature type="domain" description="Restriction endonuclease type IV Mrr" evidence="1">
    <location>
        <begin position="135"/>
        <end position="248"/>
    </location>
</feature>
<reference evidence="2" key="2">
    <citation type="journal article" date="2022" name="Nat. Biotechnol.">
        <title>Carbon-negative production of acetone and isopropanol by gas fermentation at industrial pilot scale.</title>
        <authorList>
            <person name="Liew F.E."/>
            <person name="Nogle R."/>
            <person name="Abdalla T."/>
            <person name="Rasor B.J."/>
            <person name="Canter C."/>
            <person name="Jensen R.O."/>
            <person name="Wang L."/>
            <person name="Strutz J."/>
            <person name="Chirania P."/>
            <person name="De Tissera S."/>
            <person name="Mueller A.P."/>
            <person name="Ruan Z."/>
            <person name="Gao A."/>
            <person name="Tran L."/>
            <person name="Engle N.L."/>
            <person name="Bromley J.C."/>
            <person name="Daniell J."/>
            <person name="Conrado R."/>
            <person name="Tschaplinski T.J."/>
            <person name="Giannone R.J."/>
            <person name="Hettich R.L."/>
            <person name="Karim A.S."/>
            <person name="Simpson S.D."/>
            <person name="Brown S.D."/>
            <person name="Leang C."/>
            <person name="Jewett M.C."/>
            <person name="Kopke M."/>
        </authorList>
    </citation>
    <scope>NUCLEOTIDE SEQUENCE</scope>
    <source>
        <strain evidence="2">DJ080</strain>
    </source>
</reference>